<evidence type="ECO:0000313" key="6">
    <source>
        <dbReference type="Proteomes" id="UP000193118"/>
    </source>
</evidence>
<dbReference type="EMBL" id="MTBO01000001">
    <property type="protein sequence ID" value="OSI18710.1"/>
    <property type="molecule type" value="Genomic_DNA"/>
</dbReference>
<keyword evidence="1" id="KW-0805">Transcription regulation</keyword>
<evidence type="ECO:0000313" key="5">
    <source>
        <dbReference type="EMBL" id="OSI18710.1"/>
    </source>
</evidence>
<evidence type="ECO:0000256" key="3">
    <source>
        <dbReference type="ARBA" id="ARBA00023163"/>
    </source>
</evidence>
<evidence type="ECO:0000256" key="1">
    <source>
        <dbReference type="ARBA" id="ARBA00023015"/>
    </source>
</evidence>
<dbReference type="Pfam" id="PF01614">
    <property type="entry name" value="IclR_C"/>
    <property type="match status" value="1"/>
</dbReference>
<evidence type="ECO:0000259" key="4">
    <source>
        <dbReference type="PROSITE" id="PS51078"/>
    </source>
</evidence>
<gene>
    <name evidence="5" type="ORF">BWD09_00075</name>
</gene>
<dbReference type="RefSeq" id="WP_085364719.1">
    <property type="nucleotide sequence ID" value="NZ_CAUJPZ010000009.1"/>
</dbReference>
<dbReference type="PANTHER" id="PTHR30136">
    <property type="entry name" value="HELIX-TURN-HELIX TRANSCRIPTIONAL REGULATOR, ICLR FAMILY"/>
    <property type="match status" value="1"/>
</dbReference>
<dbReference type="InterPro" id="IPR036388">
    <property type="entry name" value="WH-like_DNA-bd_sf"/>
</dbReference>
<keyword evidence="6" id="KW-1185">Reference proteome</keyword>
<dbReference type="InterPro" id="IPR014757">
    <property type="entry name" value="Tscrpt_reg_IclR_C"/>
</dbReference>
<dbReference type="InterPro" id="IPR036390">
    <property type="entry name" value="WH_DNA-bd_sf"/>
</dbReference>
<dbReference type="InterPro" id="IPR005471">
    <property type="entry name" value="Tscrpt_reg_IclR_N"/>
</dbReference>
<keyword evidence="2" id="KW-0238">DNA-binding</keyword>
<dbReference type="Proteomes" id="UP000193118">
    <property type="component" value="Unassembled WGS sequence"/>
</dbReference>
<reference evidence="6" key="1">
    <citation type="submission" date="2017-01" db="EMBL/GenBank/DDBJ databases">
        <authorList>
            <person name="Wolfgang W.J."/>
            <person name="Cole J."/>
            <person name="Wroblewski D."/>
            <person name="Mcginnis J."/>
            <person name="Musser K.A."/>
        </authorList>
    </citation>
    <scope>NUCLEOTIDE SEQUENCE [LARGE SCALE GENOMIC DNA]</scope>
    <source>
        <strain evidence="6">DSM 19151</strain>
    </source>
</reference>
<dbReference type="AlphaFoldDB" id="A0A1X3DFN3"/>
<dbReference type="Pfam" id="PF09339">
    <property type="entry name" value="HTH_IclR"/>
    <property type="match status" value="1"/>
</dbReference>
<dbReference type="GO" id="GO:0045892">
    <property type="term" value="P:negative regulation of DNA-templated transcription"/>
    <property type="evidence" value="ECO:0007669"/>
    <property type="project" value="TreeGrafter"/>
</dbReference>
<organism evidence="5 6">
    <name type="scientific">Neisseria dentiae</name>
    <dbReference type="NCBI Taxonomy" id="194197"/>
    <lineage>
        <taxon>Bacteria</taxon>
        <taxon>Pseudomonadati</taxon>
        <taxon>Pseudomonadota</taxon>
        <taxon>Betaproteobacteria</taxon>
        <taxon>Neisseriales</taxon>
        <taxon>Neisseriaceae</taxon>
        <taxon>Neisseria</taxon>
    </lineage>
</organism>
<dbReference type="STRING" id="194197.BWD09_00075"/>
<sequence>MSESNRDRGSSITRVLEIIEAVASAGRPPVPQDLIRDLHIPKPSLHRLLQLLESEQFIQQDIQGGIVPGIRALRLSVNIWQNKHYKLSREAVLSSLSAKIGETCGITVPNGSMMSYTDRVQTNWPLQVYLPSGTQVPLYCTAGGKLYLSTLPTSKRRQLLTHIPLTRMTKNTLSGASELEQDVKVTEQRGYGTDNEEFIAGMVGFAVPIYDEGGQFVGGLYTHAPTIRKSLPDLLAFLPDMQQAAKEISALLSETHNSLKKSI</sequence>
<dbReference type="OrthoDB" id="13103at2"/>
<dbReference type="PROSITE" id="PS51078">
    <property type="entry name" value="ICLR_ED"/>
    <property type="match status" value="1"/>
</dbReference>
<dbReference type="SUPFAM" id="SSF55781">
    <property type="entry name" value="GAF domain-like"/>
    <property type="match status" value="1"/>
</dbReference>
<proteinExistence type="predicted"/>
<dbReference type="InterPro" id="IPR050707">
    <property type="entry name" value="HTH_MetabolicPath_Reg"/>
</dbReference>
<keyword evidence="3" id="KW-0804">Transcription</keyword>
<dbReference type="Gene3D" id="3.30.450.40">
    <property type="match status" value="1"/>
</dbReference>
<evidence type="ECO:0000256" key="2">
    <source>
        <dbReference type="ARBA" id="ARBA00023125"/>
    </source>
</evidence>
<dbReference type="GO" id="GO:0003677">
    <property type="term" value="F:DNA binding"/>
    <property type="evidence" value="ECO:0007669"/>
    <property type="project" value="UniProtKB-KW"/>
</dbReference>
<dbReference type="GeneID" id="94580717"/>
<dbReference type="GO" id="GO:0003700">
    <property type="term" value="F:DNA-binding transcription factor activity"/>
    <property type="evidence" value="ECO:0007669"/>
    <property type="project" value="TreeGrafter"/>
</dbReference>
<dbReference type="SUPFAM" id="SSF46785">
    <property type="entry name" value="Winged helix' DNA-binding domain"/>
    <property type="match status" value="1"/>
</dbReference>
<feature type="domain" description="IclR-ED" evidence="4">
    <location>
        <begin position="71"/>
        <end position="254"/>
    </location>
</feature>
<dbReference type="Gene3D" id="1.10.10.10">
    <property type="entry name" value="Winged helix-like DNA-binding domain superfamily/Winged helix DNA-binding domain"/>
    <property type="match status" value="1"/>
</dbReference>
<dbReference type="PANTHER" id="PTHR30136:SF24">
    <property type="entry name" value="HTH-TYPE TRANSCRIPTIONAL REPRESSOR ALLR"/>
    <property type="match status" value="1"/>
</dbReference>
<name>A0A1X3DFN3_9NEIS</name>
<dbReference type="InterPro" id="IPR029016">
    <property type="entry name" value="GAF-like_dom_sf"/>
</dbReference>
<comment type="caution">
    <text evidence="5">The sequence shown here is derived from an EMBL/GenBank/DDBJ whole genome shotgun (WGS) entry which is preliminary data.</text>
</comment>
<protein>
    <submittedName>
        <fullName evidence="5">IclR family transcriptional regulator</fullName>
    </submittedName>
</protein>
<accession>A0A1X3DFN3</accession>